<name>A0ABR6PTK4_9SPHI</name>
<organism evidence="2 3">
    <name type="scientific">Mucilaginibacter lappiensis</name>
    <dbReference type="NCBI Taxonomy" id="354630"/>
    <lineage>
        <taxon>Bacteria</taxon>
        <taxon>Pseudomonadati</taxon>
        <taxon>Bacteroidota</taxon>
        <taxon>Sphingobacteriia</taxon>
        <taxon>Sphingobacteriales</taxon>
        <taxon>Sphingobacteriaceae</taxon>
        <taxon>Mucilaginibacter</taxon>
    </lineage>
</organism>
<proteinExistence type="predicted"/>
<sequence>MIARCFSLFLLIFLLTSCKKDSPKVPLIEVDGKTGMLAAVNKLREAGCKCGQDTMPPAPLLRWNDTLAIAANVHAKDMFYNNYFSHTAPDGSVPIQRAKAVGYTGGSVLENIANGYNSLTDVILAWKNSEDHCKSMMDSSYKEMGAARANEYWVQEFGKP</sequence>
<reference evidence="2 3" key="1">
    <citation type="submission" date="2020-08" db="EMBL/GenBank/DDBJ databases">
        <title>Genomic Encyclopedia of Type Strains, Phase IV (KMG-V): Genome sequencing to study the core and pangenomes of soil and plant-associated prokaryotes.</title>
        <authorList>
            <person name="Whitman W."/>
        </authorList>
    </citation>
    <scope>NUCLEOTIDE SEQUENCE [LARGE SCALE GENOMIC DNA]</scope>
    <source>
        <strain evidence="2 3">ANJLi2</strain>
    </source>
</reference>
<dbReference type="CDD" id="cd05379">
    <property type="entry name" value="CAP_bacterial"/>
    <property type="match status" value="1"/>
</dbReference>
<dbReference type="Proteomes" id="UP000541583">
    <property type="component" value="Unassembled WGS sequence"/>
</dbReference>
<dbReference type="InterPro" id="IPR014044">
    <property type="entry name" value="CAP_dom"/>
</dbReference>
<gene>
    <name evidence="2" type="ORF">HDF23_005686</name>
</gene>
<dbReference type="PANTHER" id="PTHR31157">
    <property type="entry name" value="SCP DOMAIN-CONTAINING PROTEIN"/>
    <property type="match status" value="1"/>
</dbReference>
<comment type="caution">
    <text evidence="2">The sequence shown here is derived from an EMBL/GenBank/DDBJ whole genome shotgun (WGS) entry which is preliminary data.</text>
</comment>
<dbReference type="PANTHER" id="PTHR31157:SF1">
    <property type="entry name" value="SCP DOMAIN-CONTAINING PROTEIN"/>
    <property type="match status" value="1"/>
</dbReference>
<dbReference type="Gene3D" id="3.40.33.10">
    <property type="entry name" value="CAP"/>
    <property type="match status" value="1"/>
</dbReference>
<dbReference type="PROSITE" id="PS51257">
    <property type="entry name" value="PROKAR_LIPOPROTEIN"/>
    <property type="match status" value="1"/>
</dbReference>
<dbReference type="SUPFAM" id="SSF55797">
    <property type="entry name" value="PR-1-like"/>
    <property type="match status" value="1"/>
</dbReference>
<evidence type="ECO:0000259" key="1">
    <source>
        <dbReference type="Pfam" id="PF00188"/>
    </source>
</evidence>
<dbReference type="RefSeq" id="WP_076378659.1">
    <property type="nucleotide sequence ID" value="NZ_FTMG01000024.1"/>
</dbReference>
<dbReference type="InterPro" id="IPR035940">
    <property type="entry name" value="CAP_sf"/>
</dbReference>
<evidence type="ECO:0000313" key="3">
    <source>
        <dbReference type="Proteomes" id="UP000541583"/>
    </source>
</evidence>
<dbReference type="EMBL" id="JACHCB010000024">
    <property type="protein sequence ID" value="MBB6112903.1"/>
    <property type="molecule type" value="Genomic_DNA"/>
</dbReference>
<dbReference type="Pfam" id="PF00188">
    <property type="entry name" value="CAP"/>
    <property type="match status" value="1"/>
</dbReference>
<evidence type="ECO:0000313" key="2">
    <source>
        <dbReference type="EMBL" id="MBB6112903.1"/>
    </source>
</evidence>
<feature type="domain" description="SCP" evidence="1">
    <location>
        <begin position="37"/>
        <end position="151"/>
    </location>
</feature>
<protein>
    <submittedName>
        <fullName evidence="2">Uncharacterized protein YkwD</fullName>
    </submittedName>
</protein>
<keyword evidence="3" id="KW-1185">Reference proteome</keyword>
<accession>A0ABR6PTK4</accession>